<dbReference type="Pfam" id="PF00777">
    <property type="entry name" value="Glyco_transf_29"/>
    <property type="match status" value="1"/>
</dbReference>
<evidence type="ECO:0000256" key="10">
    <source>
        <dbReference type="ARBA" id="ARBA00023157"/>
    </source>
</evidence>
<evidence type="ECO:0000256" key="9">
    <source>
        <dbReference type="ARBA" id="ARBA00023136"/>
    </source>
</evidence>
<comment type="caution">
    <text evidence="14">The sequence shown here is derived from an EMBL/GenBank/DDBJ whole genome shotgun (WGS) entry which is preliminary data.</text>
</comment>
<gene>
    <name evidence="14" type="ORF">CYMTET_25776</name>
</gene>
<dbReference type="CDD" id="cd19952">
    <property type="entry name" value="GT29"/>
    <property type="match status" value="1"/>
</dbReference>
<dbReference type="AlphaFoldDB" id="A0AAE0KYJ5"/>
<evidence type="ECO:0000256" key="11">
    <source>
        <dbReference type="ARBA" id="ARBA00023180"/>
    </source>
</evidence>
<comment type="similarity">
    <text evidence="2">Belongs to the glycosyltransferase 29 family.</text>
</comment>
<dbReference type="PANTHER" id="PTHR46059">
    <property type="entry name" value="BETA-GALACTOSIDE ALPHA-2,6-SIALYLTRANSFERASE"/>
    <property type="match status" value="1"/>
</dbReference>
<keyword evidence="5" id="KW-0812">Transmembrane</keyword>
<keyword evidence="10" id="KW-1015">Disulfide bond</keyword>
<dbReference type="GO" id="GO:0032580">
    <property type="term" value="C:Golgi cisterna membrane"/>
    <property type="evidence" value="ECO:0007669"/>
    <property type="project" value="UniProtKB-SubCell"/>
</dbReference>
<evidence type="ECO:0000256" key="13">
    <source>
        <dbReference type="ARBA" id="ARBA00034329"/>
    </source>
</evidence>
<evidence type="ECO:0000256" key="6">
    <source>
        <dbReference type="ARBA" id="ARBA00022968"/>
    </source>
</evidence>
<organism evidence="14 15">
    <name type="scientific">Cymbomonas tetramitiformis</name>
    <dbReference type="NCBI Taxonomy" id="36881"/>
    <lineage>
        <taxon>Eukaryota</taxon>
        <taxon>Viridiplantae</taxon>
        <taxon>Chlorophyta</taxon>
        <taxon>Pyramimonadophyceae</taxon>
        <taxon>Pyramimonadales</taxon>
        <taxon>Pyramimonadaceae</taxon>
        <taxon>Cymbomonas</taxon>
    </lineage>
</organism>
<evidence type="ECO:0000256" key="3">
    <source>
        <dbReference type="ARBA" id="ARBA00022676"/>
    </source>
</evidence>
<dbReference type="EC" id="2.4.3.1" evidence="13"/>
<dbReference type="PANTHER" id="PTHR46059:SF1">
    <property type="entry name" value="BETA-GALACTOSIDE ALPHA-2,6-SIALYLTRANSFERASE"/>
    <property type="match status" value="1"/>
</dbReference>
<reference evidence="14 15" key="1">
    <citation type="journal article" date="2015" name="Genome Biol. Evol.">
        <title>Comparative Genomics of a Bacterivorous Green Alga Reveals Evolutionary Causalities and Consequences of Phago-Mixotrophic Mode of Nutrition.</title>
        <authorList>
            <person name="Burns J.A."/>
            <person name="Paasch A."/>
            <person name="Narechania A."/>
            <person name="Kim E."/>
        </authorList>
    </citation>
    <scope>NUCLEOTIDE SEQUENCE [LARGE SCALE GENOMIC DNA]</scope>
    <source>
        <strain evidence="14 15">PLY_AMNH</strain>
    </source>
</reference>
<dbReference type="Proteomes" id="UP001190700">
    <property type="component" value="Unassembled WGS sequence"/>
</dbReference>
<evidence type="ECO:0000256" key="8">
    <source>
        <dbReference type="ARBA" id="ARBA00023034"/>
    </source>
</evidence>
<evidence type="ECO:0000256" key="2">
    <source>
        <dbReference type="ARBA" id="ARBA00006003"/>
    </source>
</evidence>
<keyword evidence="3" id="KW-0328">Glycosyltransferase</keyword>
<protein>
    <recommendedName>
        <fullName evidence="13">beta-galactoside alpha-(2,6)-sialyltransferase</fullName>
        <ecNumber evidence="13">2.4.3.1</ecNumber>
    </recommendedName>
</protein>
<proteinExistence type="inferred from homology"/>
<keyword evidence="8" id="KW-0333">Golgi apparatus</keyword>
<evidence type="ECO:0000256" key="7">
    <source>
        <dbReference type="ARBA" id="ARBA00022989"/>
    </source>
</evidence>
<dbReference type="Gene3D" id="3.90.1480.20">
    <property type="entry name" value="Glycosyl transferase family 29"/>
    <property type="match status" value="1"/>
</dbReference>
<dbReference type="InterPro" id="IPR001675">
    <property type="entry name" value="Glyco_trans_29"/>
</dbReference>
<evidence type="ECO:0000256" key="1">
    <source>
        <dbReference type="ARBA" id="ARBA00004447"/>
    </source>
</evidence>
<evidence type="ECO:0000256" key="4">
    <source>
        <dbReference type="ARBA" id="ARBA00022679"/>
    </source>
</evidence>
<keyword evidence="9" id="KW-0472">Membrane</keyword>
<keyword evidence="11" id="KW-0325">Glycoprotein</keyword>
<keyword evidence="6" id="KW-0735">Signal-anchor</keyword>
<comment type="catalytic activity">
    <reaction evidence="12">
        <text>a beta-D-galactoside + CMP-N-acetyl-beta-neuraminate = an N-acetyl-alpha-neuraminyl-(2-&gt;6)-beta-D-galactosyl derivative + CMP + H(+)</text>
        <dbReference type="Rhea" id="RHEA:52104"/>
        <dbReference type="ChEBI" id="CHEBI:15378"/>
        <dbReference type="ChEBI" id="CHEBI:28034"/>
        <dbReference type="ChEBI" id="CHEBI:57812"/>
        <dbReference type="ChEBI" id="CHEBI:60377"/>
        <dbReference type="ChEBI" id="CHEBI:136398"/>
        <dbReference type="EC" id="2.4.3.1"/>
    </reaction>
</comment>
<evidence type="ECO:0000313" key="14">
    <source>
        <dbReference type="EMBL" id="KAK3265548.1"/>
    </source>
</evidence>
<keyword evidence="7" id="KW-1133">Transmembrane helix</keyword>
<keyword evidence="4" id="KW-0808">Transferase</keyword>
<evidence type="ECO:0000256" key="5">
    <source>
        <dbReference type="ARBA" id="ARBA00022692"/>
    </source>
</evidence>
<evidence type="ECO:0000256" key="12">
    <source>
        <dbReference type="ARBA" id="ARBA00034249"/>
    </source>
</evidence>
<sequence>MLRRGDAGRACCEGALPVPATSEQLLRGSASSSTILNSNAALPVAAALPMTTAGSVAGAADASAAAGTPGAAPPENLRPSEKKKLAAMSFRLGAEKVQELIDKEVDVVLSQLLMEMRGSITCGGKPIMGFREYDELRGAVEGNPDALTSVLPEMNDLLSRAGSGDSLGKCAVVGNSGALLDKNYGEAIDAHDTVIRFNAAPTKGYEAHVGTKTTIRIQNVDHLGFREKQDVALIFSARNEKDVKKFISHRRKYMARAQYMFNPEFWCHIWDWVAHRKLKPSSGMAGVVLALKNCRPPVSLFGFSHNSTKFHYFDTLPEKVTTEEVYWYHPLVEESAIIHSELQALNFTFRFD</sequence>
<dbReference type="EMBL" id="LGRX02013845">
    <property type="protein sequence ID" value="KAK3265548.1"/>
    <property type="molecule type" value="Genomic_DNA"/>
</dbReference>
<keyword evidence="15" id="KW-1185">Reference proteome</keyword>
<dbReference type="InterPro" id="IPR038578">
    <property type="entry name" value="GT29-like_sf"/>
</dbReference>
<evidence type="ECO:0000313" key="15">
    <source>
        <dbReference type="Proteomes" id="UP001190700"/>
    </source>
</evidence>
<accession>A0AAE0KYJ5</accession>
<comment type="subcellular location">
    <subcellularLocation>
        <location evidence="1">Golgi apparatus</location>
        <location evidence="1">Golgi stack membrane</location>
        <topology evidence="1">Single-pass type II membrane protein</topology>
    </subcellularLocation>
</comment>
<dbReference type="GO" id="GO:0003835">
    <property type="term" value="F:beta-galactoside alpha-2,6-sialyltransferase activity"/>
    <property type="evidence" value="ECO:0007669"/>
    <property type="project" value="UniProtKB-EC"/>
</dbReference>
<name>A0AAE0KYJ5_9CHLO</name>